<organism evidence="3 4">
    <name type="scientific">Sedimenticola selenatireducens</name>
    <dbReference type="NCBI Taxonomy" id="191960"/>
    <lineage>
        <taxon>Bacteria</taxon>
        <taxon>Pseudomonadati</taxon>
        <taxon>Pseudomonadota</taxon>
        <taxon>Gammaproteobacteria</taxon>
        <taxon>Chromatiales</taxon>
        <taxon>Sedimenticolaceae</taxon>
        <taxon>Sedimenticola</taxon>
    </lineage>
</organism>
<accession>A0A2N6CWC9</accession>
<gene>
    <name evidence="3" type="ORF">C0630_10435</name>
</gene>
<dbReference type="InterPro" id="IPR032465">
    <property type="entry name" value="ACMSD"/>
</dbReference>
<evidence type="ECO:0000313" key="4">
    <source>
        <dbReference type="Proteomes" id="UP000235015"/>
    </source>
</evidence>
<dbReference type="RefSeq" id="WP_273439291.1">
    <property type="nucleotide sequence ID" value="NZ_PKUN01000014.1"/>
</dbReference>
<dbReference type="GO" id="GO:0019748">
    <property type="term" value="P:secondary metabolic process"/>
    <property type="evidence" value="ECO:0007669"/>
    <property type="project" value="TreeGrafter"/>
</dbReference>
<dbReference type="GO" id="GO:0016831">
    <property type="term" value="F:carboxy-lyase activity"/>
    <property type="evidence" value="ECO:0007669"/>
    <property type="project" value="InterPro"/>
</dbReference>
<proteinExistence type="predicted"/>
<evidence type="ECO:0000256" key="1">
    <source>
        <dbReference type="ARBA" id="ARBA00023239"/>
    </source>
</evidence>
<protein>
    <recommendedName>
        <fullName evidence="2">Amidohydrolase-related domain-containing protein</fullName>
    </recommendedName>
</protein>
<dbReference type="Pfam" id="PF04909">
    <property type="entry name" value="Amidohydro_2"/>
    <property type="match status" value="1"/>
</dbReference>
<dbReference type="PANTHER" id="PTHR21240:SF30">
    <property type="entry name" value="AMIDOHYDROLASE-RELATED DOMAIN-CONTAINING PROTEIN-RELATED"/>
    <property type="match status" value="1"/>
</dbReference>
<dbReference type="Gene3D" id="3.20.20.140">
    <property type="entry name" value="Metal-dependent hydrolases"/>
    <property type="match status" value="1"/>
</dbReference>
<dbReference type="AlphaFoldDB" id="A0A2N6CWC9"/>
<reference evidence="3 4" key="1">
    <citation type="submission" date="2017-11" db="EMBL/GenBank/DDBJ databases">
        <title>Genome-resolved metagenomics identifies genetic mobility, metabolic interactions, and unexpected diversity in perchlorate-reducing communities.</title>
        <authorList>
            <person name="Barnum T.P."/>
            <person name="Figueroa I.A."/>
            <person name="Carlstrom C.I."/>
            <person name="Lucas L.N."/>
            <person name="Engelbrektson A.L."/>
            <person name="Coates J.D."/>
        </authorList>
    </citation>
    <scope>NUCLEOTIDE SEQUENCE [LARGE SCALE GENOMIC DNA]</scope>
    <source>
        <strain evidence="3">BM301</strain>
    </source>
</reference>
<dbReference type="EMBL" id="PKUN01000014">
    <property type="protein sequence ID" value="PLX61571.1"/>
    <property type="molecule type" value="Genomic_DNA"/>
</dbReference>
<comment type="caution">
    <text evidence="3">The sequence shown here is derived from an EMBL/GenBank/DDBJ whole genome shotgun (WGS) entry which is preliminary data.</text>
</comment>
<evidence type="ECO:0000259" key="2">
    <source>
        <dbReference type="Pfam" id="PF04909"/>
    </source>
</evidence>
<dbReference type="Proteomes" id="UP000235015">
    <property type="component" value="Unassembled WGS sequence"/>
</dbReference>
<dbReference type="GO" id="GO:0005829">
    <property type="term" value="C:cytosol"/>
    <property type="evidence" value="ECO:0007669"/>
    <property type="project" value="TreeGrafter"/>
</dbReference>
<dbReference type="PANTHER" id="PTHR21240">
    <property type="entry name" value="2-AMINO-3-CARBOXYLMUCONATE-6-SEMIALDEHYDE DECARBOXYLASE"/>
    <property type="match status" value="1"/>
</dbReference>
<name>A0A2N6CWC9_9GAMM</name>
<sequence length="315" mass="34886">MKIIGIEEHWISKKFASLYPAPGRPGSDAPIEILTDIGEKRISVLDKEGIYLQVLGHGMFPATSAAIADIQATNDQAAEATSKYPTRFAAFAALPLASATDAAKELERTVIQYGFKGAMINGTIDGQFLDHPRFEPLLAKAEELGVPLYLHPAYPVHSVSDIYYKGEFSDLVGFTLGSTAAGWHWEVGLHVLRMIVAGVFDRHPNLQIVIGHLGELIPFYWERIQFWLEPRAEGLKLPVREYFPRNIHVTTSGYTTIPPFQLALEIFGADRIIFSVDYPFSPIAPAVNCLKIMPVSEEDRIKIASGNVLKLLNLD</sequence>
<dbReference type="InterPro" id="IPR032466">
    <property type="entry name" value="Metal_Hydrolase"/>
</dbReference>
<evidence type="ECO:0000313" key="3">
    <source>
        <dbReference type="EMBL" id="PLX61571.1"/>
    </source>
</evidence>
<keyword evidence="1" id="KW-0456">Lyase</keyword>
<feature type="domain" description="Amidohydrolase-related" evidence="2">
    <location>
        <begin position="65"/>
        <end position="314"/>
    </location>
</feature>
<dbReference type="GO" id="GO:0016787">
    <property type="term" value="F:hydrolase activity"/>
    <property type="evidence" value="ECO:0007669"/>
    <property type="project" value="InterPro"/>
</dbReference>
<dbReference type="STRING" id="1111735.GCA_000428045_01756"/>
<dbReference type="SUPFAM" id="SSF51556">
    <property type="entry name" value="Metallo-dependent hydrolases"/>
    <property type="match status" value="1"/>
</dbReference>
<dbReference type="InterPro" id="IPR006680">
    <property type="entry name" value="Amidohydro-rel"/>
</dbReference>